<evidence type="ECO:0000313" key="6">
    <source>
        <dbReference type="EMBL" id="MFC7319120.1"/>
    </source>
</evidence>
<dbReference type="InterPro" id="IPR013154">
    <property type="entry name" value="ADH-like_N"/>
</dbReference>
<evidence type="ECO:0000259" key="5">
    <source>
        <dbReference type="SMART" id="SM00829"/>
    </source>
</evidence>
<dbReference type="InterPro" id="IPR050129">
    <property type="entry name" value="Zn_alcohol_dh"/>
</dbReference>
<dbReference type="Gene3D" id="3.40.50.720">
    <property type="entry name" value="NAD(P)-binding Rossmann-like Domain"/>
    <property type="match status" value="1"/>
</dbReference>
<evidence type="ECO:0000256" key="1">
    <source>
        <dbReference type="ARBA" id="ARBA00022723"/>
    </source>
</evidence>
<dbReference type="InterPro" id="IPR013149">
    <property type="entry name" value="ADH-like_C"/>
</dbReference>
<dbReference type="SMART" id="SM00829">
    <property type="entry name" value="PKS_ER"/>
    <property type="match status" value="1"/>
</dbReference>
<dbReference type="PANTHER" id="PTHR43401:SF2">
    <property type="entry name" value="L-THREONINE 3-DEHYDROGENASE"/>
    <property type="match status" value="1"/>
</dbReference>
<dbReference type="GO" id="GO:0046872">
    <property type="term" value="F:metal ion binding"/>
    <property type="evidence" value="ECO:0007669"/>
    <property type="project" value="UniProtKB-KW"/>
</dbReference>
<dbReference type="GeneID" id="79317689"/>
<dbReference type="InterPro" id="IPR002328">
    <property type="entry name" value="ADH_Zn_CS"/>
</dbReference>
<dbReference type="GO" id="GO:0044281">
    <property type="term" value="P:small molecule metabolic process"/>
    <property type="evidence" value="ECO:0007669"/>
    <property type="project" value="UniProtKB-ARBA"/>
</dbReference>
<comment type="similarity">
    <text evidence="4">Belongs to the zinc-containing alcohol dehydrogenase family.</text>
</comment>
<dbReference type="GO" id="GO:0051262">
    <property type="term" value="P:protein tetramerization"/>
    <property type="evidence" value="ECO:0007669"/>
    <property type="project" value="UniProtKB-ARBA"/>
</dbReference>
<evidence type="ECO:0000256" key="3">
    <source>
        <dbReference type="ARBA" id="ARBA00023002"/>
    </source>
</evidence>
<name>A0ABD6AEZ3_9EURY</name>
<proteinExistence type="inferred from homology"/>
<dbReference type="GO" id="GO:0016616">
    <property type="term" value="F:oxidoreductase activity, acting on the CH-OH group of donors, NAD or NADP as acceptor"/>
    <property type="evidence" value="ECO:0007669"/>
    <property type="project" value="UniProtKB-ARBA"/>
</dbReference>
<dbReference type="SUPFAM" id="SSF51735">
    <property type="entry name" value="NAD(P)-binding Rossmann-fold domains"/>
    <property type="match status" value="1"/>
</dbReference>
<protein>
    <submittedName>
        <fullName evidence="6">Zinc-binding dehydrogenase</fullName>
    </submittedName>
</protein>
<dbReference type="GO" id="GO:0030554">
    <property type="term" value="F:adenyl nucleotide binding"/>
    <property type="evidence" value="ECO:0007669"/>
    <property type="project" value="UniProtKB-ARBA"/>
</dbReference>
<dbReference type="AlphaFoldDB" id="A0ABD6AEZ3"/>
<dbReference type="InterPro" id="IPR036291">
    <property type="entry name" value="NAD(P)-bd_dom_sf"/>
</dbReference>
<keyword evidence="2 4" id="KW-0862">Zinc</keyword>
<gene>
    <name evidence="6" type="ORF">ACFQPE_20330</name>
</gene>
<evidence type="ECO:0000256" key="4">
    <source>
        <dbReference type="RuleBase" id="RU361277"/>
    </source>
</evidence>
<dbReference type="Pfam" id="PF08240">
    <property type="entry name" value="ADH_N"/>
    <property type="match status" value="1"/>
</dbReference>
<dbReference type="InterPro" id="IPR011032">
    <property type="entry name" value="GroES-like_sf"/>
</dbReference>
<dbReference type="InterPro" id="IPR020843">
    <property type="entry name" value="ER"/>
</dbReference>
<keyword evidence="3" id="KW-0560">Oxidoreductase</keyword>
<dbReference type="RefSeq" id="WP_276306056.1">
    <property type="nucleotide sequence ID" value="NZ_CP119993.1"/>
</dbReference>
<dbReference type="Gene3D" id="3.90.180.10">
    <property type="entry name" value="Medium-chain alcohol dehydrogenases, catalytic domain"/>
    <property type="match status" value="1"/>
</dbReference>
<accession>A0ABD6AEZ3</accession>
<dbReference type="EMBL" id="JBHTBF010000003">
    <property type="protein sequence ID" value="MFC7319120.1"/>
    <property type="molecule type" value="Genomic_DNA"/>
</dbReference>
<keyword evidence="7" id="KW-1185">Reference proteome</keyword>
<evidence type="ECO:0000313" key="7">
    <source>
        <dbReference type="Proteomes" id="UP001596547"/>
    </source>
</evidence>
<comment type="cofactor">
    <cofactor evidence="4">
        <name>Zn(2+)</name>
        <dbReference type="ChEBI" id="CHEBI:29105"/>
    </cofactor>
</comment>
<dbReference type="PANTHER" id="PTHR43401">
    <property type="entry name" value="L-THREONINE 3-DEHYDROGENASE"/>
    <property type="match status" value="1"/>
</dbReference>
<dbReference type="GO" id="GO:0043168">
    <property type="term" value="F:anion binding"/>
    <property type="evidence" value="ECO:0007669"/>
    <property type="project" value="UniProtKB-ARBA"/>
</dbReference>
<reference evidence="6 7" key="1">
    <citation type="journal article" date="2019" name="Int. J. Syst. Evol. Microbiol.">
        <title>The Global Catalogue of Microorganisms (GCM) 10K type strain sequencing project: providing services to taxonomists for standard genome sequencing and annotation.</title>
        <authorList>
            <consortium name="The Broad Institute Genomics Platform"/>
            <consortium name="The Broad Institute Genome Sequencing Center for Infectious Disease"/>
            <person name="Wu L."/>
            <person name="Ma J."/>
        </authorList>
    </citation>
    <scope>NUCLEOTIDE SEQUENCE [LARGE SCALE GENOMIC DNA]</scope>
    <source>
        <strain evidence="6 7">PSR21</strain>
    </source>
</reference>
<comment type="caution">
    <text evidence="6">The sequence shown here is derived from an EMBL/GenBank/DDBJ whole genome shotgun (WGS) entry which is preliminary data.</text>
</comment>
<keyword evidence="1 4" id="KW-0479">Metal-binding</keyword>
<organism evidence="6 7">
    <name type="scientific">Halomarina halobia</name>
    <dbReference type="NCBI Taxonomy" id="3033386"/>
    <lineage>
        <taxon>Archaea</taxon>
        <taxon>Methanobacteriati</taxon>
        <taxon>Methanobacteriota</taxon>
        <taxon>Stenosarchaea group</taxon>
        <taxon>Halobacteria</taxon>
        <taxon>Halobacteriales</taxon>
        <taxon>Natronomonadaceae</taxon>
        <taxon>Halomarina</taxon>
    </lineage>
</organism>
<dbReference type="PROSITE" id="PS00059">
    <property type="entry name" value="ADH_ZINC"/>
    <property type="match status" value="1"/>
</dbReference>
<dbReference type="Proteomes" id="UP001596547">
    <property type="component" value="Unassembled WGS sequence"/>
</dbReference>
<evidence type="ECO:0000256" key="2">
    <source>
        <dbReference type="ARBA" id="ARBA00022833"/>
    </source>
</evidence>
<feature type="domain" description="Enoyl reductase (ER)" evidence="5">
    <location>
        <begin position="8"/>
        <end position="356"/>
    </location>
</feature>
<dbReference type="Pfam" id="PF00107">
    <property type="entry name" value="ADH_zinc_N"/>
    <property type="match status" value="1"/>
</dbReference>
<sequence>MRLARLHGLEDLSVDEVAPRPVRPGTVRIDIEYCGVCGSDLHEYKHGPAPIRAEDREHRIPESEWDDHLPMPMGHEIVGTVTEIGDGVDRVVTGDRVTLCLILPCDDCRYCADGEYHLCERITGPVATPGFADSIVVPASTTVVVPEAVSARHAALTEPLSVALHGVRQSGLRAGDTTVIFGAGAIGLGIVGLAAAAGARDIVVSEPRAARREAALAMGADAVVDPTETDPVTFVRERTDGGADITIEAVGRSETLTQAIRSGAYGSTTAVLGVFVEEATIHPNDVMQAERTVVGSFAFRGGHQRDRGEFPAVLEMLADGRLDPEPMISDVHPLSEIETAFEVLLDPEQDAVKLLIES</sequence>
<dbReference type="SUPFAM" id="SSF50129">
    <property type="entry name" value="GroES-like"/>
    <property type="match status" value="1"/>
</dbReference>